<proteinExistence type="predicted"/>
<name>A0A212QTF1_9CHLR</name>
<dbReference type="EMBL" id="FYEK01000022">
    <property type="protein sequence ID" value="SNB62826.1"/>
    <property type="molecule type" value="Genomic_DNA"/>
</dbReference>
<organism evidence="1 2">
    <name type="scientific">Thermoflexus hugenholtzii JAD2</name>
    <dbReference type="NCBI Taxonomy" id="877466"/>
    <lineage>
        <taxon>Bacteria</taxon>
        <taxon>Bacillati</taxon>
        <taxon>Chloroflexota</taxon>
        <taxon>Thermoflexia</taxon>
        <taxon>Thermoflexales</taxon>
        <taxon>Thermoflexaceae</taxon>
        <taxon>Thermoflexus</taxon>
    </lineage>
</organism>
<dbReference type="Proteomes" id="UP000197025">
    <property type="component" value="Unassembled WGS sequence"/>
</dbReference>
<gene>
    <name evidence="1" type="ORF">SAMN02746019_00005940</name>
</gene>
<protein>
    <submittedName>
        <fullName evidence="1">Uncharacterized protein</fullName>
    </submittedName>
</protein>
<accession>A0A212QTF1</accession>
<evidence type="ECO:0000313" key="1">
    <source>
        <dbReference type="EMBL" id="SNB62826.1"/>
    </source>
</evidence>
<dbReference type="InParanoid" id="A0A212QTF1"/>
<sequence>MTSHAELGRIAELLSRPVVVYEMEGEIIPITEEDLAVVRAQLVKPRSEEVVRELALAYKIAERESMVAMGKSRAGLSFPSGLTDRAMRIQ</sequence>
<evidence type="ECO:0000313" key="2">
    <source>
        <dbReference type="Proteomes" id="UP000197025"/>
    </source>
</evidence>
<dbReference type="AlphaFoldDB" id="A0A212QTF1"/>
<keyword evidence="2" id="KW-1185">Reference proteome</keyword>
<reference evidence="2" key="1">
    <citation type="submission" date="2017-06" db="EMBL/GenBank/DDBJ databases">
        <authorList>
            <person name="Varghese N."/>
            <person name="Submissions S."/>
        </authorList>
    </citation>
    <scope>NUCLEOTIDE SEQUENCE [LARGE SCALE GENOMIC DNA]</scope>
    <source>
        <strain evidence="2">JAD2</strain>
    </source>
</reference>
<dbReference type="RefSeq" id="WP_143597532.1">
    <property type="nucleotide sequence ID" value="NZ_FYEK01000022.1"/>
</dbReference>